<evidence type="ECO:0000313" key="2">
    <source>
        <dbReference type="Proteomes" id="UP000037904"/>
    </source>
</evidence>
<keyword evidence="2" id="KW-1185">Reference proteome</keyword>
<comment type="caution">
    <text evidence="1">The sequence shown here is derived from an EMBL/GenBank/DDBJ whole genome shotgun (WGS) entry which is preliminary data.</text>
</comment>
<gene>
    <name evidence="1" type="ORF">FLAG1_07785</name>
</gene>
<organism evidence="1 2">
    <name type="scientific">Fusarium langsethiae</name>
    <dbReference type="NCBI Taxonomy" id="179993"/>
    <lineage>
        <taxon>Eukaryota</taxon>
        <taxon>Fungi</taxon>
        <taxon>Dikarya</taxon>
        <taxon>Ascomycota</taxon>
        <taxon>Pezizomycotina</taxon>
        <taxon>Sordariomycetes</taxon>
        <taxon>Hypocreomycetidae</taxon>
        <taxon>Hypocreales</taxon>
        <taxon>Nectriaceae</taxon>
        <taxon>Fusarium</taxon>
    </lineage>
</organism>
<evidence type="ECO:0000313" key="1">
    <source>
        <dbReference type="EMBL" id="KPA39359.1"/>
    </source>
</evidence>
<dbReference type="EMBL" id="JXCE01000200">
    <property type="protein sequence ID" value="KPA39359.1"/>
    <property type="molecule type" value="Genomic_DNA"/>
</dbReference>
<reference evidence="1 2" key="1">
    <citation type="submission" date="2015-04" db="EMBL/GenBank/DDBJ databases">
        <title>The draft genome sequence of Fusarium langsethiae, a T-2/HT-2 mycotoxin producer.</title>
        <authorList>
            <person name="Lysoe E."/>
            <person name="Divon H.H."/>
            <person name="Terzi V."/>
            <person name="Orru L."/>
            <person name="Lamontanara A."/>
            <person name="Kolseth A.-K."/>
            <person name="Frandsen R.J."/>
            <person name="Nielsen K."/>
            <person name="Thrane U."/>
        </authorList>
    </citation>
    <scope>NUCLEOTIDE SEQUENCE [LARGE SCALE GENOMIC DNA]</scope>
    <source>
        <strain evidence="1 2">Fl201059</strain>
    </source>
</reference>
<name>A0A0M9ET43_FUSLA</name>
<protein>
    <submittedName>
        <fullName evidence="1">Uncharacterized protein</fullName>
    </submittedName>
</protein>
<proteinExistence type="predicted"/>
<accession>A0A0M9ET43</accession>
<dbReference type="AlphaFoldDB" id="A0A0M9ET43"/>
<sequence>MATTNSYHSPVSDVVWELDLNAPPPAPLDLLSTVSFLFAQRRENLYKERLARQEAQEEAEFVATQAAAHKKQEAQEKAEAEKLDRPKRALVPTPRIKDTEPSKEEIEALVDNEVTKEERGPGLRRARHETEKEYEKRMVALEHRVDCLDIIEKERKQKEPVHYVDGFPVNVIVIDRHVRPIPETPTGNFSCLQCEVLGGKTTSP</sequence>
<dbReference type="Proteomes" id="UP000037904">
    <property type="component" value="Unassembled WGS sequence"/>
</dbReference>